<sequence length="74" mass="7664">MTPSAFAPHAAPTDAAPGSPTTVRDTDILYGFFLHGLSAQRISEQLSIPASRVAEVLAWAGCLLRTAIESPAAA</sequence>
<dbReference type="RefSeq" id="WP_330797027.1">
    <property type="nucleotide sequence ID" value="NZ_JAZEWV010000014.1"/>
</dbReference>
<name>A0ABU7PE32_9ACTN</name>
<keyword evidence="3" id="KW-1185">Reference proteome</keyword>
<accession>A0ABU7PE32</accession>
<feature type="region of interest" description="Disordered" evidence="1">
    <location>
        <begin position="1"/>
        <end position="22"/>
    </location>
</feature>
<evidence type="ECO:0000313" key="3">
    <source>
        <dbReference type="Proteomes" id="UP001344658"/>
    </source>
</evidence>
<reference evidence="2 3" key="1">
    <citation type="submission" date="2023-12" db="EMBL/GenBank/DDBJ databases">
        <title>Streptomyces sp. V4-01.</title>
        <authorList>
            <person name="Somphong A."/>
            <person name="Phongsopitanun W."/>
        </authorList>
    </citation>
    <scope>NUCLEOTIDE SEQUENCE [LARGE SCALE GENOMIC DNA]</scope>
    <source>
        <strain evidence="2 3">V4-01</strain>
    </source>
</reference>
<dbReference type="EMBL" id="JAZEWV010000014">
    <property type="protein sequence ID" value="MEE4544073.1"/>
    <property type="molecule type" value="Genomic_DNA"/>
</dbReference>
<protein>
    <submittedName>
        <fullName evidence="2">Uncharacterized protein</fullName>
    </submittedName>
</protein>
<dbReference type="Proteomes" id="UP001344658">
    <property type="component" value="Unassembled WGS sequence"/>
</dbReference>
<evidence type="ECO:0000256" key="1">
    <source>
        <dbReference type="SAM" id="MobiDB-lite"/>
    </source>
</evidence>
<organism evidence="2 3">
    <name type="scientific">Actinacidiphila polyblastidii</name>
    <dbReference type="NCBI Taxonomy" id="3110430"/>
    <lineage>
        <taxon>Bacteria</taxon>
        <taxon>Bacillati</taxon>
        <taxon>Actinomycetota</taxon>
        <taxon>Actinomycetes</taxon>
        <taxon>Kitasatosporales</taxon>
        <taxon>Streptomycetaceae</taxon>
        <taxon>Actinacidiphila</taxon>
    </lineage>
</organism>
<comment type="caution">
    <text evidence="2">The sequence shown here is derived from an EMBL/GenBank/DDBJ whole genome shotgun (WGS) entry which is preliminary data.</text>
</comment>
<proteinExistence type="predicted"/>
<evidence type="ECO:0000313" key="2">
    <source>
        <dbReference type="EMBL" id="MEE4544073.1"/>
    </source>
</evidence>
<gene>
    <name evidence="2" type="ORF">V2S66_19105</name>
</gene>
<feature type="compositionally biased region" description="Low complexity" evidence="1">
    <location>
        <begin position="1"/>
        <end position="17"/>
    </location>
</feature>